<dbReference type="KEGG" id="hce:HCW_01610"/>
<reference evidence="4" key="1">
    <citation type="submission" date="2012-04" db="EMBL/GenBank/DDBJ databases">
        <title>Complete genome sequence of Helicobacter cetorum strain MIT 00-7128.</title>
        <authorList>
            <person name="Kersulyte D."/>
            <person name="Berg D.E."/>
        </authorList>
    </citation>
    <scope>NUCLEOTIDE SEQUENCE [LARGE SCALE GENOMIC DNA]</scope>
    <source>
        <strain evidence="4">MIT 00-7128</strain>
    </source>
</reference>
<evidence type="ECO:0000313" key="3">
    <source>
        <dbReference type="EMBL" id="AFI03607.1"/>
    </source>
</evidence>
<feature type="coiled-coil region" evidence="1">
    <location>
        <begin position="630"/>
        <end position="657"/>
    </location>
</feature>
<keyword evidence="1" id="KW-0175">Coiled coil</keyword>
<accession>I0EKY8</accession>
<keyword evidence="2" id="KW-0732">Signal</keyword>
<feature type="coiled-coil region" evidence="1">
    <location>
        <begin position="567"/>
        <end position="594"/>
    </location>
</feature>
<evidence type="ECO:0000256" key="1">
    <source>
        <dbReference type="SAM" id="Coils"/>
    </source>
</evidence>
<name>I0EKY8_HELC0</name>
<evidence type="ECO:0000313" key="4">
    <source>
        <dbReference type="Proteomes" id="UP000005010"/>
    </source>
</evidence>
<keyword evidence="4" id="KW-1185">Reference proteome</keyword>
<dbReference type="eggNOG" id="COG3170">
    <property type="taxonomic scope" value="Bacteria"/>
</dbReference>
<gene>
    <name evidence="3" type="ordered locus">HCW_01610</name>
</gene>
<dbReference type="InterPro" id="IPR002718">
    <property type="entry name" value="OMP_Helicobacter"/>
</dbReference>
<organism evidence="3 4">
    <name type="scientific">Helicobacter cetorum (strain ATCC BAA-429 / MIT 00-7128)</name>
    <dbReference type="NCBI Taxonomy" id="182217"/>
    <lineage>
        <taxon>Bacteria</taxon>
        <taxon>Pseudomonadati</taxon>
        <taxon>Campylobacterota</taxon>
        <taxon>Epsilonproteobacteria</taxon>
        <taxon>Campylobacterales</taxon>
        <taxon>Helicobacteraceae</taxon>
        <taxon>Helicobacter</taxon>
    </lineage>
</organism>
<dbReference type="PATRIC" id="fig|182217.3.peg.335"/>
<dbReference type="PRINTS" id="PR01776">
    <property type="entry name" value="HPOMPFAMILY"/>
</dbReference>
<dbReference type="Pfam" id="PF01856">
    <property type="entry name" value="HP_OMP"/>
    <property type="match status" value="1"/>
</dbReference>
<protein>
    <submittedName>
        <fullName evidence="3">Outer membrane protein 25</fullName>
    </submittedName>
</protein>
<dbReference type="RefSeq" id="WP_014660480.1">
    <property type="nucleotide sequence ID" value="NC_017737.1"/>
</dbReference>
<feature type="chain" id="PRO_5003625825" evidence="2">
    <location>
        <begin position="33"/>
        <end position="850"/>
    </location>
</feature>
<proteinExistence type="predicted"/>
<dbReference type="EMBL" id="CP003479">
    <property type="protein sequence ID" value="AFI03607.1"/>
    <property type="molecule type" value="Genomic_DNA"/>
</dbReference>
<dbReference type="AlphaFoldDB" id="I0EKY8"/>
<dbReference type="HOGENOM" id="CLU_372463_0_0_7"/>
<dbReference type="STRING" id="182217.HCW_01610"/>
<sequence length="850" mass="94004">MILNTYQQNRNKIKIFSQSLALSTLLSSMLVAEDNGFYASIGYQIGQAQQKVNNKSSVITQKIISEMQNDANYIANNNNGVLNSLSNSILNAFFNALSNTNAIASCANGQIDCSNNQAGVIKTIQKRLEADSNTQKAYYSSLNLQNLATQLIATIGQSSWNKAHTYNPLVDIMKLSSANLNSMVKNSISLFPNIDNLNPQSSMNQVQKDYNALKVFVDKANLLNNALEKPLMDSYLNELNNIASETHSQEAINSLKNIQEQFQGINALINEQASSGGCSYSNNPPYFATANSTNNLGTGCNQTLAINVLSSDLQKKLETLQNTLANDLKHLADVPNNSAKNAYAQILETMKNQVGGILNANTLSNLMVYLNGINNASGYGQQQNILTPNSLDNQITNAINSSSGAKIAANEQDAITETLNALEKFQQQNPNYDFNGNTTLQKLFDTQDKGSIYYQLKNQGQLLTNTLNNAYNTINTTYTSPNGLESILNNQNLMYSINQAITANTLKQLGVTNYTNFTDYTKAFINNLQQASTNPNSGITTQALTTEMNNMIRLVQLMINSDSSGYLKDYTSSLDNLITELQNAQSQLNNTSMNSVINNILQTISNQTSSVQVFSQNLSQLLASKNSTDLSQLQSFIKEINQKMANLENSIQSHTDTRAFYQYNAGVSKQQGIANGIGVSIGYKQFFGKQRFFGIRYYGFFDYNHASIGVTSNQVATNIYTYGVGTDLLYNFFRRTFVSKAINVGIFGGIQIAGNTWESSLDNQIKSQWGSKAINPTNFQFLFNLGFRTNFASLISQASSKKFLRGRLLQQGIEFGVKIPTINQQYLKSHSADLEYRRLYSFYVNYVVGF</sequence>
<evidence type="ECO:0000256" key="2">
    <source>
        <dbReference type="SAM" id="SignalP"/>
    </source>
</evidence>
<dbReference type="Proteomes" id="UP000005010">
    <property type="component" value="Chromosome"/>
</dbReference>
<feature type="signal peptide" evidence="2">
    <location>
        <begin position="1"/>
        <end position="32"/>
    </location>
</feature>